<dbReference type="SMR" id="A2DE96"/>
<keyword evidence="1" id="KW-0175">Coiled coil</keyword>
<reference evidence="2" key="1">
    <citation type="submission" date="2006-10" db="EMBL/GenBank/DDBJ databases">
        <authorList>
            <person name="Amadeo P."/>
            <person name="Zhao Q."/>
            <person name="Wortman J."/>
            <person name="Fraser-Liggett C."/>
            <person name="Carlton J."/>
        </authorList>
    </citation>
    <scope>NUCLEOTIDE SEQUENCE</scope>
    <source>
        <strain evidence="2">G3</strain>
    </source>
</reference>
<dbReference type="AlphaFoldDB" id="A2DE96"/>
<dbReference type="OrthoDB" id="10261948at2759"/>
<feature type="coiled-coil region" evidence="1">
    <location>
        <begin position="27"/>
        <end position="148"/>
    </location>
</feature>
<dbReference type="VEuPathDB" id="TrichDB:TVAG_166890"/>
<gene>
    <name evidence="2" type="ORF">TVAG_166890</name>
</gene>
<proteinExistence type="predicted"/>
<accession>A2DE96</accession>
<dbReference type="Proteomes" id="UP000001542">
    <property type="component" value="Unassembled WGS sequence"/>
</dbReference>
<name>A2DE96_TRIV3</name>
<evidence type="ECO:0000313" key="2">
    <source>
        <dbReference type="EMBL" id="EAY21314.1"/>
    </source>
</evidence>
<reference evidence="2" key="2">
    <citation type="journal article" date="2007" name="Science">
        <title>Draft genome sequence of the sexually transmitted pathogen Trichomonas vaginalis.</title>
        <authorList>
            <person name="Carlton J.M."/>
            <person name="Hirt R.P."/>
            <person name="Silva J.C."/>
            <person name="Delcher A.L."/>
            <person name="Schatz M."/>
            <person name="Zhao Q."/>
            <person name="Wortman J.R."/>
            <person name="Bidwell S.L."/>
            <person name="Alsmark U.C.M."/>
            <person name="Besteiro S."/>
            <person name="Sicheritz-Ponten T."/>
            <person name="Noel C.J."/>
            <person name="Dacks J.B."/>
            <person name="Foster P.G."/>
            <person name="Simillion C."/>
            <person name="Van de Peer Y."/>
            <person name="Miranda-Saavedra D."/>
            <person name="Barton G.J."/>
            <person name="Westrop G.D."/>
            <person name="Mueller S."/>
            <person name="Dessi D."/>
            <person name="Fiori P.L."/>
            <person name="Ren Q."/>
            <person name="Paulsen I."/>
            <person name="Zhang H."/>
            <person name="Bastida-Corcuera F.D."/>
            <person name="Simoes-Barbosa A."/>
            <person name="Brown M.T."/>
            <person name="Hayes R.D."/>
            <person name="Mukherjee M."/>
            <person name="Okumura C.Y."/>
            <person name="Schneider R."/>
            <person name="Smith A.J."/>
            <person name="Vanacova S."/>
            <person name="Villalvazo M."/>
            <person name="Haas B.J."/>
            <person name="Pertea M."/>
            <person name="Feldblyum T.V."/>
            <person name="Utterback T.R."/>
            <person name="Shu C.L."/>
            <person name="Osoegawa K."/>
            <person name="de Jong P.J."/>
            <person name="Hrdy I."/>
            <person name="Horvathova L."/>
            <person name="Zubacova Z."/>
            <person name="Dolezal P."/>
            <person name="Malik S.B."/>
            <person name="Logsdon J.M. Jr."/>
            <person name="Henze K."/>
            <person name="Gupta A."/>
            <person name="Wang C.C."/>
            <person name="Dunne R.L."/>
            <person name="Upcroft J.A."/>
            <person name="Upcroft P."/>
            <person name="White O."/>
            <person name="Salzberg S.L."/>
            <person name="Tang P."/>
            <person name="Chiu C.-H."/>
            <person name="Lee Y.-S."/>
            <person name="Embley T.M."/>
            <person name="Coombs G.H."/>
            <person name="Mottram J.C."/>
            <person name="Tachezy J."/>
            <person name="Fraser-Liggett C.M."/>
            <person name="Johnson P.J."/>
        </authorList>
    </citation>
    <scope>NUCLEOTIDE SEQUENCE [LARGE SCALE GENOMIC DNA]</scope>
    <source>
        <strain evidence="2">G3</strain>
    </source>
</reference>
<dbReference type="InParanoid" id="A2DE96"/>
<dbReference type="KEGG" id="tva:5466862"/>
<evidence type="ECO:0000313" key="3">
    <source>
        <dbReference type="Proteomes" id="UP000001542"/>
    </source>
</evidence>
<dbReference type="RefSeq" id="XP_001582300.1">
    <property type="nucleotide sequence ID" value="XM_001582250.1"/>
</dbReference>
<protein>
    <submittedName>
        <fullName evidence="2">Uncharacterized protein</fullName>
    </submittedName>
</protein>
<sequence length="264" mass="30552">MKVNFRNFVLNVWIMDFYDSKAAVDAMAALQARIRELEAGNAKLRKEASRLRVLADEDESKLQERELSLMEASDRAQKMLEGASETLTELRRIKKENRSLEKEIAELQEQLTRKVDSERKSANSLASMEKQRKHAKKLIAEYEALFKEILTPPALDLQRIDGVPFNNTAITANTHSLPATLQTVIQIIQTLPFPFRDQKLEKKREIIVELLKARDISARIADEIHELELQKRDMGNSRRIQAEIDVKASHYYLITQAMSRFRFE</sequence>
<organism evidence="2 3">
    <name type="scientific">Trichomonas vaginalis (strain ATCC PRA-98 / G3)</name>
    <dbReference type="NCBI Taxonomy" id="412133"/>
    <lineage>
        <taxon>Eukaryota</taxon>
        <taxon>Metamonada</taxon>
        <taxon>Parabasalia</taxon>
        <taxon>Trichomonadida</taxon>
        <taxon>Trichomonadidae</taxon>
        <taxon>Trichomonas</taxon>
    </lineage>
</organism>
<evidence type="ECO:0000256" key="1">
    <source>
        <dbReference type="SAM" id="Coils"/>
    </source>
</evidence>
<keyword evidence="3" id="KW-1185">Reference proteome</keyword>
<dbReference type="VEuPathDB" id="TrichDB:TVAGG3_0175790"/>
<dbReference type="EMBL" id="DS113191">
    <property type="protein sequence ID" value="EAY21314.1"/>
    <property type="molecule type" value="Genomic_DNA"/>
</dbReference>